<reference evidence="4" key="1">
    <citation type="submission" date="2018-05" db="EMBL/GenBank/DDBJ databases">
        <authorList>
            <person name="Lanie J.A."/>
            <person name="Ng W.-L."/>
            <person name="Kazmierczak K.M."/>
            <person name="Andrzejewski T.M."/>
            <person name="Davidsen T.M."/>
            <person name="Wayne K.J."/>
            <person name="Tettelin H."/>
            <person name="Glass J.I."/>
            <person name="Rusch D."/>
            <person name="Podicherti R."/>
            <person name="Tsui H.-C.T."/>
            <person name="Winkler M.E."/>
        </authorList>
    </citation>
    <scope>NUCLEOTIDE SEQUENCE</scope>
</reference>
<gene>
    <name evidence="4" type="ORF">METZ01_LOCUS19308</name>
</gene>
<keyword evidence="2" id="KW-0472">Membrane</keyword>
<sequence>MYAAIFGLLAAQPDPVTIRSLDSAAVGGSLDSLILGDPDPTLMLDLHRIIVSEKAAEYGKSYRVKLLDTLVIRSTEPLRQAVLQQITKPLARTAIGAGFDQQVQTLHQRYYFLHQPVQYQFGLVAPDRLGGMVHIRPAFENQFSGILGMSRSGQIWDLTGEFDMHLENLLKTAGSYDMYWKRVDSLSQILKFEFIEPHPFGLDFGINWNYHHEVIQGLYTFMENQTQFQVSMSVFPVLRLGFSAGRTLPTEKGRAQGYSEVSFRSFTVSAVHDETDHRFLPAKGYKYEFQLDGGKQNSAGFLEGQYQLANYFPMTNQSFLMFASQGRSIWSKEGKIPKTRFYYFGGASTLRGYREQQFFNTSYQVTTLELGYRPVPVWQGNLFIDYATTFPEPLQHGRLGYGLGFTQVSKQTIIKIQYAVPGSLDFQNGKLHIKWISRL</sequence>
<dbReference type="EMBL" id="UINC01000984">
    <property type="protein sequence ID" value="SUZ66454.1"/>
    <property type="molecule type" value="Genomic_DNA"/>
</dbReference>
<comment type="subcellular location">
    <subcellularLocation>
        <location evidence="1">Membrane</location>
    </subcellularLocation>
</comment>
<feature type="domain" description="Bacterial surface antigen (D15)" evidence="3">
    <location>
        <begin position="255"/>
        <end position="422"/>
    </location>
</feature>
<evidence type="ECO:0000313" key="4">
    <source>
        <dbReference type="EMBL" id="SUZ66454.1"/>
    </source>
</evidence>
<evidence type="ECO:0000256" key="1">
    <source>
        <dbReference type="ARBA" id="ARBA00004370"/>
    </source>
</evidence>
<evidence type="ECO:0000259" key="3">
    <source>
        <dbReference type="Pfam" id="PF01103"/>
    </source>
</evidence>
<organism evidence="4">
    <name type="scientific">marine metagenome</name>
    <dbReference type="NCBI Taxonomy" id="408172"/>
    <lineage>
        <taxon>unclassified sequences</taxon>
        <taxon>metagenomes</taxon>
        <taxon>ecological metagenomes</taxon>
    </lineage>
</organism>
<dbReference type="InterPro" id="IPR000184">
    <property type="entry name" value="Bac_surfAg_D15"/>
</dbReference>
<evidence type="ECO:0000256" key="2">
    <source>
        <dbReference type="ARBA" id="ARBA00023136"/>
    </source>
</evidence>
<dbReference type="Pfam" id="PF01103">
    <property type="entry name" value="Omp85"/>
    <property type="match status" value="1"/>
</dbReference>
<dbReference type="AlphaFoldDB" id="A0A381PIL9"/>
<accession>A0A381PIL9</accession>
<name>A0A381PIL9_9ZZZZ</name>
<dbReference type="GO" id="GO:0019867">
    <property type="term" value="C:outer membrane"/>
    <property type="evidence" value="ECO:0007669"/>
    <property type="project" value="InterPro"/>
</dbReference>
<proteinExistence type="predicted"/>
<dbReference type="Gene3D" id="2.40.160.50">
    <property type="entry name" value="membrane protein fhac: a member of the omp85/tpsb transporter family"/>
    <property type="match status" value="1"/>
</dbReference>
<protein>
    <recommendedName>
        <fullName evidence="3">Bacterial surface antigen (D15) domain-containing protein</fullName>
    </recommendedName>
</protein>